<evidence type="ECO:0000256" key="2">
    <source>
        <dbReference type="SAM" id="SignalP"/>
    </source>
</evidence>
<evidence type="ECO:0000256" key="1">
    <source>
        <dbReference type="SAM" id="MobiDB-lite"/>
    </source>
</evidence>
<sequence length="134" mass="14735">MKVYFVKVAGLLAVMAFTFTAEPLDSSAVSEESTTTEDPERQPVLCSVPPGDQQKILNCTSKPDEAVKRALGNYPWLFDANFTTLVKKICNESNQVFFNITEHEEKNLTNLMLGCESKVSVTPPPTATSSETEV</sequence>
<feature type="signal peptide" evidence="2">
    <location>
        <begin position="1"/>
        <end position="20"/>
    </location>
</feature>
<feature type="region of interest" description="Disordered" evidence="1">
    <location>
        <begin position="27"/>
        <end position="47"/>
    </location>
</feature>
<dbReference type="AlphaFoldDB" id="A0A0K8RAD1"/>
<dbReference type="EMBL" id="GADI01005708">
    <property type="protein sequence ID" value="JAA68100.1"/>
    <property type="molecule type" value="mRNA"/>
</dbReference>
<accession>A0A0K8RAD1</accession>
<reference evidence="3" key="1">
    <citation type="submission" date="2012-12" db="EMBL/GenBank/DDBJ databases">
        <title>Identification and characterization of a phenylalanine ammonia-lyase gene family in Isatis indigotica Fort.</title>
        <authorList>
            <person name="Liu Q."/>
            <person name="Chen J."/>
            <person name="Zhou X."/>
            <person name="Di P."/>
            <person name="Xiao Y."/>
            <person name="Xuan H."/>
            <person name="Zhang L."/>
            <person name="Chen W."/>
        </authorList>
    </citation>
    <scope>NUCLEOTIDE SEQUENCE</scope>
    <source>
        <tissue evidence="3">Salivary gland</tissue>
    </source>
</reference>
<organism evidence="3">
    <name type="scientific">Ixodes ricinus</name>
    <name type="common">Common tick</name>
    <name type="synonym">Acarus ricinus</name>
    <dbReference type="NCBI Taxonomy" id="34613"/>
    <lineage>
        <taxon>Eukaryota</taxon>
        <taxon>Metazoa</taxon>
        <taxon>Ecdysozoa</taxon>
        <taxon>Arthropoda</taxon>
        <taxon>Chelicerata</taxon>
        <taxon>Arachnida</taxon>
        <taxon>Acari</taxon>
        <taxon>Parasitiformes</taxon>
        <taxon>Ixodida</taxon>
        <taxon>Ixodoidea</taxon>
        <taxon>Ixodidae</taxon>
        <taxon>Ixodinae</taxon>
        <taxon>Ixodes</taxon>
    </lineage>
</organism>
<feature type="chain" id="PRO_5005517051" evidence="2">
    <location>
        <begin position="21"/>
        <end position="134"/>
    </location>
</feature>
<name>A0A0K8RAD1_IXORI</name>
<evidence type="ECO:0000313" key="3">
    <source>
        <dbReference type="EMBL" id="JAA68100.1"/>
    </source>
</evidence>
<proteinExistence type="evidence at transcript level"/>
<keyword evidence="2" id="KW-0732">Signal</keyword>
<protein>
    <submittedName>
        <fullName evidence="3">Putative ixodes 14 kDa protein</fullName>
    </submittedName>
</protein>